<comment type="caution">
    <text evidence="1">The sequence shown here is derived from an EMBL/GenBank/DDBJ whole genome shotgun (WGS) entry which is preliminary data.</text>
</comment>
<name>A0AAD2FNM6_9STRA</name>
<evidence type="ECO:0000313" key="1">
    <source>
        <dbReference type="EMBL" id="CAJ1947448.1"/>
    </source>
</evidence>
<dbReference type="AlphaFoldDB" id="A0AAD2FNM6"/>
<dbReference type="Proteomes" id="UP001295423">
    <property type="component" value="Unassembled WGS sequence"/>
</dbReference>
<evidence type="ECO:0000313" key="2">
    <source>
        <dbReference type="Proteomes" id="UP001295423"/>
    </source>
</evidence>
<gene>
    <name evidence="1" type="ORF">CYCCA115_LOCUS11149</name>
</gene>
<sequence>MPDKKAPSTESTHNWRHSTVHLLLRVWSCLQCHRSNDDKYLRAVALSVEVDRPPTNAPGLLRFSKGNIPTSLMKLLGRWRSVRAFDALLDQCSC</sequence>
<dbReference type="EMBL" id="CAKOGP040001727">
    <property type="protein sequence ID" value="CAJ1947448.1"/>
    <property type="molecule type" value="Genomic_DNA"/>
</dbReference>
<accession>A0AAD2FNM6</accession>
<protein>
    <submittedName>
        <fullName evidence="1">Uncharacterized protein</fullName>
    </submittedName>
</protein>
<proteinExistence type="predicted"/>
<keyword evidence="2" id="KW-1185">Reference proteome</keyword>
<reference evidence="1" key="1">
    <citation type="submission" date="2023-08" db="EMBL/GenBank/DDBJ databases">
        <authorList>
            <person name="Audoor S."/>
            <person name="Bilcke G."/>
        </authorList>
    </citation>
    <scope>NUCLEOTIDE SEQUENCE</scope>
</reference>
<organism evidence="1 2">
    <name type="scientific">Cylindrotheca closterium</name>
    <dbReference type="NCBI Taxonomy" id="2856"/>
    <lineage>
        <taxon>Eukaryota</taxon>
        <taxon>Sar</taxon>
        <taxon>Stramenopiles</taxon>
        <taxon>Ochrophyta</taxon>
        <taxon>Bacillariophyta</taxon>
        <taxon>Bacillariophyceae</taxon>
        <taxon>Bacillariophycidae</taxon>
        <taxon>Bacillariales</taxon>
        <taxon>Bacillariaceae</taxon>
        <taxon>Cylindrotheca</taxon>
    </lineage>
</organism>